<dbReference type="Gene3D" id="3.40.50.300">
    <property type="entry name" value="P-loop containing nucleotide triphosphate hydrolases"/>
    <property type="match status" value="2"/>
</dbReference>
<feature type="compositionally biased region" description="Polar residues" evidence="7">
    <location>
        <begin position="53"/>
        <end position="73"/>
    </location>
</feature>
<dbReference type="EC" id="3.6.4.13" evidence="1"/>
<evidence type="ECO:0000256" key="3">
    <source>
        <dbReference type="ARBA" id="ARBA00022801"/>
    </source>
</evidence>
<dbReference type="InterPro" id="IPR027417">
    <property type="entry name" value="P-loop_NTPase"/>
</dbReference>
<dbReference type="InterPro" id="IPR014001">
    <property type="entry name" value="Helicase_ATP-bd"/>
</dbReference>
<evidence type="ECO:0000256" key="6">
    <source>
        <dbReference type="PROSITE-ProRule" id="PRU00552"/>
    </source>
</evidence>
<feature type="region of interest" description="Disordered" evidence="7">
    <location>
        <begin position="53"/>
        <end position="115"/>
    </location>
</feature>
<feature type="compositionally biased region" description="Polar residues" evidence="7">
    <location>
        <begin position="83"/>
        <end position="95"/>
    </location>
</feature>
<dbReference type="EMBL" id="JAPDFW010000022">
    <property type="protein sequence ID" value="KAJ5079902.1"/>
    <property type="molecule type" value="Genomic_DNA"/>
</dbReference>
<dbReference type="GO" id="GO:0003676">
    <property type="term" value="F:nucleic acid binding"/>
    <property type="evidence" value="ECO:0007669"/>
    <property type="project" value="InterPro"/>
</dbReference>
<feature type="region of interest" description="Disordered" evidence="7">
    <location>
        <begin position="644"/>
        <end position="678"/>
    </location>
</feature>
<protein>
    <recommendedName>
        <fullName evidence="1">RNA helicase</fullName>
        <ecNumber evidence="1">3.6.4.13</ecNumber>
    </recommendedName>
</protein>
<dbReference type="SUPFAM" id="SSF52540">
    <property type="entry name" value="P-loop containing nucleoside triphosphate hydrolases"/>
    <property type="match status" value="1"/>
</dbReference>
<dbReference type="PROSITE" id="PS51192">
    <property type="entry name" value="HELICASE_ATP_BIND_1"/>
    <property type="match status" value="1"/>
</dbReference>
<dbReference type="InterPro" id="IPR001650">
    <property type="entry name" value="Helicase_C-like"/>
</dbReference>
<dbReference type="SMART" id="SM00490">
    <property type="entry name" value="HELICc"/>
    <property type="match status" value="1"/>
</dbReference>
<feature type="compositionally biased region" description="Basic residues" evidence="7">
    <location>
        <begin position="810"/>
        <end position="820"/>
    </location>
</feature>
<feature type="domain" description="Helicase C-terminal" evidence="9">
    <location>
        <begin position="390"/>
        <end position="535"/>
    </location>
</feature>
<dbReference type="InterPro" id="IPR014014">
    <property type="entry name" value="RNA_helicase_DEAD_Q_motif"/>
</dbReference>
<evidence type="ECO:0000259" key="10">
    <source>
        <dbReference type="PROSITE" id="PS51195"/>
    </source>
</evidence>
<feature type="compositionally biased region" description="Basic and acidic residues" evidence="7">
    <location>
        <begin position="821"/>
        <end position="833"/>
    </location>
</feature>
<dbReference type="PROSITE" id="PS51194">
    <property type="entry name" value="HELICASE_CTER"/>
    <property type="match status" value="1"/>
</dbReference>
<feature type="compositionally biased region" description="Basic and acidic residues" evidence="7">
    <location>
        <begin position="647"/>
        <end position="678"/>
    </location>
</feature>
<dbReference type="Pfam" id="PF00271">
    <property type="entry name" value="Helicase_C"/>
    <property type="match status" value="1"/>
</dbReference>
<dbReference type="SMART" id="SM00487">
    <property type="entry name" value="DEXDc"/>
    <property type="match status" value="1"/>
</dbReference>
<evidence type="ECO:0000256" key="4">
    <source>
        <dbReference type="ARBA" id="ARBA00022806"/>
    </source>
</evidence>
<feature type="domain" description="Helicase ATP-binding" evidence="8">
    <location>
        <begin position="186"/>
        <end position="362"/>
    </location>
</feature>
<evidence type="ECO:0000256" key="5">
    <source>
        <dbReference type="ARBA" id="ARBA00022840"/>
    </source>
</evidence>
<keyword evidence="4 11" id="KW-0347">Helicase</keyword>
<organism evidence="11 12">
    <name type="scientific">Anaeramoeba ignava</name>
    <name type="common">Anaerobic marine amoeba</name>
    <dbReference type="NCBI Taxonomy" id="1746090"/>
    <lineage>
        <taxon>Eukaryota</taxon>
        <taxon>Metamonada</taxon>
        <taxon>Anaeramoebidae</taxon>
        <taxon>Anaeramoeba</taxon>
    </lineage>
</organism>
<evidence type="ECO:0000313" key="11">
    <source>
        <dbReference type="EMBL" id="KAJ5079902.1"/>
    </source>
</evidence>
<evidence type="ECO:0000256" key="1">
    <source>
        <dbReference type="ARBA" id="ARBA00012552"/>
    </source>
</evidence>
<dbReference type="PROSITE" id="PS51195">
    <property type="entry name" value="Q_MOTIF"/>
    <property type="match status" value="1"/>
</dbReference>
<feature type="compositionally biased region" description="Low complexity" evidence="7">
    <location>
        <begin position="791"/>
        <end position="802"/>
    </location>
</feature>
<evidence type="ECO:0000259" key="8">
    <source>
        <dbReference type="PROSITE" id="PS51192"/>
    </source>
</evidence>
<feature type="compositionally biased region" description="Basic and acidic residues" evidence="7">
    <location>
        <begin position="772"/>
        <end position="790"/>
    </location>
</feature>
<feature type="region of interest" description="Disordered" evidence="7">
    <location>
        <begin position="716"/>
        <end position="739"/>
    </location>
</feature>
<feature type="short sequence motif" description="Q motif" evidence="6">
    <location>
        <begin position="155"/>
        <end position="183"/>
    </location>
</feature>
<dbReference type="InterPro" id="IPR011545">
    <property type="entry name" value="DEAD/DEAH_box_helicase_dom"/>
</dbReference>
<reference evidence="11" key="1">
    <citation type="submission" date="2022-10" db="EMBL/GenBank/DDBJ databases">
        <title>Novel sulphate-reducing endosymbionts in the free-living metamonad Anaeramoeba.</title>
        <authorList>
            <person name="Jerlstrom-Hultqvist J."/>
            <person name="Cepicka I."/>
            <person name="Gallot-Lavallee L."/>
            <person name="Salas-Leiva D."/>
            <person name="Curtis B.A."/>
            <person name="Zahonova K."/>
            <person name="Pipaliya S."/>
            <person name="Dacks J."/>
            <person name="Roger A.J."/>
        </authorList>
    </citation>
    <scope>NUCLEOTIDE SEQUENCE</scope>
    <source>
        <strain evidence="11">BMAN</strain>
    </source>
</reference>
<dbReference type="PANTHER" id="PTHR47958">
    <property type="entry name" value="ATP-DEPENDENT RNA HELICASE DBP3"/>
    <property type="match status" value="1"/>
</dbReference>
<evidence type="ECO:0000256" key="7">
    <source>
        <dbReference type="SAM" id="MobiDB-lite"/>
    </source>
</evidence>
<evidence type="ECO:0000256" key="2">
    <source>
        <dbReference type="ARBA" id="ARBA00022741"/>
    </source>
</evidence>
<dbReference type="AlphaFoldDB" id="A0A9Q0RH53"/>
<name>A0A9Q0RH53_ANAIG</name>
<dbReference type="GO" id="GO:0005524">
    <property type="term" value="F:ATP binding"/>
    <property type="evidence" value="ECO:0007669"/>
    <property type="project" value="UniProtKB-KW"/>
</dbReference>
<dbReference type="FunFam" id="3.40.50.300:FF:000079">
    <property type="entry name" value="probable ATP-dependent RNA helicase DDX17"/>
    <property type="match status" value="1"/>
</dbReference>
<evidence type="ECO:0000313" key="12">
    <source>
        <dbReference type="Proteomes" id="UP001149090"/>
    </source>
</evidence>
<dbReference type="GO" id="GO:0016787">
    <property type="term" value="F:hydrolase activity"/>
    <property type="evidence" value="ECO:0007669"/>
    <property type="project" value="UniProtKB-KW"/>
</dbReference>
<dbReference type="OMA" id="KQIGCKY"/>
<keyword evidence="3" id="KW-0378">Hydrolase</keyword>
<dbReference type="InterPro" id="IPR000629">
    <property type="entry name" value="RNA-helicase_DEAD-box_CS"/>
</dbReference>
<feature type="region of interest" description="Disordered" evidence="7">
    <location>
        <begin position="770"/>
        <end position="870"/>
    </location>
</feature>
<evidence type="ECO:0000259" key="9">
    <source>
        <dbReference type="PROSITE" id="PS51194"/>
    </source>
</evidence>
<feature type="region of interest" description="Disordered" evidence="7">
    <location>
        <begin position="538"/>
        <end position="560"/>
    </location>
</feature>
<accession>A0A9Q0RH53</accession>
<dbReference type="OrthoDB" id="196131at2759"/>
<proteinExistence type="predicted"/>
<keyword evidence="5" id="KW-0067">ATP-binding</keyword>
<dbReference type="FunFam" id="3.40.50.300:FF:000008">
    <property type="entry name" value="ATP-dependent RNA helicase RhlB"/>
    <property type="match status" value="1"/>
</dbReference>
<comment type="caution">
    <text evidence="11">The sequence shown here is derived from an EMBL/GenBank/DDBJ whole genome shotgun (WGS) entry which is preliminary data.</text>
</comment>
<dbReference type="PROSITE" id="PS00039">
    <property type="entry name" value="DEAD_ATP_HELICASE"/>
    <property type="match status" value="1"/>
</dbReference>
<feature type="domain" description="DEAD-box RNA helicase Q" evidence="10">
    <location>
        <begin position="155"/>
        <end position="183"/>
    </location>
</feature>
<dbReference type="Pfam" id="PF00270">
    <property type="entry name" value="DEAD"/>
    <property type="match status" value="1"/>
</dbReference>
<dbReference type="Proteomes" id="UP001149090">
    <property type="component" value="Unassembled WGS sequence"/>
</dbReference>
<dbReference type="CDD" id="cd18787">
    <property type="entry name" value="SF2_C_DEAD"/>
    <property type="match status" value="1"/>
</dbReference>
<gene>
    <name evidence="11" type="ORF">M0811_04215</name>
</gene>
<keyword evidence="12" id="KW-1185">Reference proteome</keyword>
<dbReference type="GO" id="GO:0003724">
    <property type="term" value="F:RNA helicase activity"/>
    <property type="evidence" value="ECO:0007669"/>
    <property type="project" value="UniProtKB-EC"/>
</dbReference>
<feature type="compositionally biased region" description="Polar residues" evidence="7">
    <location>
        <begin position="538"/>
        <end position="555"/>
    </location>
</feature>
<sequence length="870" mass="99491">MDPNYFNSYNAQINPNYTQMTGFNGQYDLLNTMYPYGYGYNIAQTGQQYTTPVNTGDQHIQSTRRGEENTNIGVSEGLKRGYNEQQPSLGINNPQNREEEKNRSTLSQIGTQRPKYQEHTGVKNLTNEQVRKYREEQEITVLGDETEGIGTKPIISFDQTPFPQIIVDKLYNRGWKTPTPIQSQGWPIVLSGNDFIGVAETGSGKTLAFLLPAFEHIRAESGDNKYRSGPVVLVLAPTRELAKQIKEVCDEFGSVVGIHNACVYGGIPKIHQIDELRRNPHVIIATPGRLIDFLDSGETNMRSVSYLVLDEADRMLDMGFEPQIRRILSQIVSKKQTLLWSATWPKDVQKLAHEFLYHPIRVNIGSLDLSANKNVTQIVDVVPNFEKKIKFKNLLAQIRNDGKILVFVDTKVCAEELANELKSDGFPVLSIHGDKSQHQREYVLRSFRKGFPPILIATDVASRGLDVKDIKYVINYDFPKRNEDYVHRIGRTARAGKKGVAYSFFTADSAKQASNLIKILIESEQKVNPQLYQFVSQKKNSRSHFPNKNNPNSYHGLNFHNKPQGNYFYNPYQNNFSSQNFQFQNESSRHFPTKPEDTQFENPNAAAVINPILPAWNPSIISPWDSSQQTNTTPNISWNSTAIQTKSSDENKLPTETQPENKDQELNSKKEQENKEQELNQLDPQLLSSILNFYPQNSFPSLNPPIQNLETFNPIFTQNPNPIQNQNENPNPIQNSIQNQNENPIQNLVQNLVQNPVQNPIQNLNESISRSHHYDPHHSNHSYSHSDYHSHSNYPHSHSNYHSHSDYHSHSHHSHSYSHSHHSDHSHSRSDSRSRRKRSAENNEINSNHSDIKTHRTHTSRNQTQKDERK</sequence>
<keyword evidence="2" id="KW-0547">Nucleotide-binding</keyword>